<name>A0A0E9LVK9_9BACT</name>
<dbReference type="RefSeq" id="WP_227625570.1">
    <property type="nucleotide sequence ID" value="NZ_BAZW01000011.1"/>
</dbReference>
<accession>A0A0E9LVK9</accession>
<keyword evidence="2" id="KW-1185">Reference proteome</keyword>
<dbReference type="STRING" id="1236989.JCM15548_11819"/>
<sequence length="135" mass="15311">MNYLFFLISVVLLLTGCGLSSPKNNDTQPQVLTDERLLDTVQYYTFQYFWEGAEPNSGMARERLHIDGHYPQNDAHIVTTGGSGFGLMAIIAGIERGWIMRQEGFERLTRIVGFLEKATAFMAFGPTGWMVRRVR</sequence>
<organism evidence="1 2">
    <name type="scientific">Geofilum rubicundum JCM 15548</name>
    <dbReference type="NCBI Taxonomy" id="1236989"/>
    <lineage>
        <taxon>Bacteria</taxon>
        <taxon>Pseudomonadati</taxon>
        <taxon>Bacteroidota</taxon>
        <taxon>Bacteroidia</taxon>
        <taxon>Marinilabiliales</taxon>
        <taxon>Marinilabiliaceae</taxon>
        <taxon>Geofilum</taxon>
    </lineage>
</organism>
<protein>
    <recommendedName>
        <fullName evidence="3">Beta-glucosidase</fullName>
    </recommendedName>
</protein>
<dbReference type="Gene3D" id="1.50.10.140">
    <property type="match status" value="1"/>
</dbReference>
<comment type="caution">
    <text evidence="1">The sequence shown here is derived from an EMBL/GenBank/DDBJ whole genome shotgun (WGS) entry which is preliminary data.</text>
</comment>
<proteinExistence type="predicted"/>
<evidence type="ECO:0000313" key="1">
    <source>
        <dbReference type="EMBL" id="GAO29612.1"/>
    </source>
</evidence>
<evidence type="ECO:0000313" key="2">
    <source>
        <dbReference type="Proteomes" id="UP000032900"/>
    </source>
</evidence>
<reference evidence="1 2" key="1">
    <citation type="journal article" date="2015" name="Microbes Environ.">
        <title>Distribution and evolution of nitrogen fixation genes in the phylum bacteroidetes.</title>
        <authorList>
            <person name="Inoue J."/>
            <person name="Oshima K."/>
            <person name="Suda W."/>
            <person name="Sakamoto M."/>
            <person name="Iino T."/>
            <person name="Noda S."/>
            <person name="Hongoh Y."/>
            <person name="Hattori M."/>
            <person name="Ohkuma M."/>
        </authorList>
    </citation>
    <scope>NUCLEOTIDE SEQUENCE [LARGE SCALE GENOMIC DNA]</scope>
    <source>
        <strain evidence="1">JCM 15548</strain>
    </source>
</reference>
<dbReference type="EMBL" id="BAZW01000011">
    <property type="protein sequence ID" value="GAO29612.1"/>
    <property type="molecule type" value="Genomic_DNA"/>
</dbReference>
<gene>
    <name evidence="1" type="ORF">JCM15548_11819</name>
</gene>
<dbReference type="Proteomes" id="UP000032900">
    <property type="component" value="Unassembled WGS sequence"/>
</dbReference>
<dbReference type="AlphaFoldDB" id="A0A0E9LVK9"/>
<evidence type="ECO:0008006" key="3">
    <source>
        <dbReference type="Google" id="ProtNLM"/>
    </source>
</evidence>